<evidence type="ECO:0000313" key="6">
    <source>
        <dbReference type="EMBL" id="SFL04374.1"/>
    </source>
</evidence>
<comment type="caution">
    <text evidence="6">The sequence shown here is derived from an EMBL/GenBank/DDBJ whole genome shotgun (WGS) entry which is preliminary data.</text>
</comment>
<sequence>MAISRRFVPTLQELRALAAVARHKSISAAARELNVSQPTVSYHIKQLEERWDVKLFRMNGRNLEQTELVQDILSEVSAINNGIENLSYLLASQTARKQLTIGIAPSLASIMLVPRLAQFSALHPHVAIRISAANRFVDFAEEKLDVALRLLPKPEGDLGASPLIPLPQERMRVVCSPSYLEAIAGEQLAPHSAPVELFANADFIHEDEAFHWQKYLEASWPDFSGQMVQQLTFNNTDLILQSAIAGRGFAILRDLYVIDALNAGTLVEPFAETLPCQRAFQFVLPETSIPSAPVWDFINWLSNEMTQMQIR</sequence>
<name>A0A1I4EF38_9HYPH</name>
<dbReference type="Gene3D" id="1.10.10.10">
    <property type="entry name" value="Winged helix-like DNA-binding domain superfamily/Winged helix DNA-binding domain"/>
    <property type="match status" value="1"/>
</dbReference>
<dbReference type="Pfam" id="PF00126">
    <property type="entry name" value="HTH_1"/>
    <property type="match status" value="1"/>
</dbReference>
<dbReference type="InterPro" id="IPR000847">
    <property type="entry name" value="LysR_HTH_N"/>
</dbReference>
<dbReference type="InterPro" id="IPR058163">
    <property type="entry name" value="LysR-type_TF_proteobact-type"/>
</dbReference>
<evidence type="ECO:0000313" key="7">
    <source>
        <dbReference type="Proteomes" id="UP000199598"/>
    </source>
</evidence>
<dbReference type="PANTHER" id="PTHR30537:SF74">
    <property type="entry name" value="HTH-TYPE TRANSCRIPTIONAL REGULATOR TRPI"/>
    <property type="match status" value="1"/>
</dbReference>
<dbReference type="Pfam" id="PF03466">
    <property type="entry name" value="LysR_substrate"/>
    <property type="match status" value="1"/>
</dbReference>
<dbReference type="CDD" id="cd00090">
    <property type="entry name" value="HTH_ARSR"/>
    <property type="match status" value="1"/>
</dbReference>
<organism evidence="6 7">
    <name type="scientific">Pseudovibrio ascidiaceicola</name>
    <dbReference type="NCBI Taxonomy" id="285279"/>
    <lineage>
        <taxon>Bacteria</taxon>
        <taxon>Pseudomonadati</taxon>
        <taxon>Pseudomonadota</taxon>
        <taxon>Alphaproteobacteria</taxon>
        <taxon>Hyphomicrobiales</taxon>
        <taxon>Stappiaceae</taxon>
        <taxon>Pseudovibrio</taxon>
    </lineage>
</organism>
<evidence type="ECO:0000256" key="3">
    <source>
        <dbReference type="ARBA" id="ARBA00023125"/>
    </source>
</evidence>
<reference evidence="6 7" key="1">
    <citation type="submission" date="2016-10" db="EMBL/GenBank/DDBJ databases">
        <authorList>
            <person name="Varghese N."/>
            <person name="Submissions S."/>
        </authorList>
    </citation>
    <scope>NUCLEOTIDE SEQUENCE [LARGE SCALE GENOMIC DNA]</scope>
    <source>
        <strain evidence="6 7">DSM 16392</strain>
    </source>
</reference>
<dbReference type="PANTHER" id="PTHR30537">
    <property type="entry name" value="HTH-TYPE TRANSCRIPTIONAL REGULATOR"/>
    <property type="match status" value="1"/>
</dbReference>
<evidence type="ECO:0000256" key="4">
    <source>
        <dbReference type="ARBA" id="ARBA00023163"/>
    </source>
</evidence>
<dbReference type="SUPFAM" id="SSF53850">
    <property type="entry name" value="Periplasmic binding protein-like II"/>
    <property type="match status" value="1"/>
</dbReference>
<dbReference type="PROSITE" id="PS50931">
    <property type="entry name" value="HTH_LYSR"/>
    <property type="match status" value="1"/>
</dbReference>
<keyword evidence="4" id="KW-0804">Transcription</keyword>
<keyword evidence="7" id="KW-1185">Reference proteome</keyword>
<dbReference type="Proteomes" id="UP000199598">
    <property type="component" value="Unassembled WGS sequence"/>
</dbReference>
<dbReference type="SUPFAM" id="SSF46785">
    <property type="entry name" value="Winged helix' DNA-binding domain"/>
    <property type="match status" value="1"/>
</dbReference>
<dbReference type="InterPro" id="IPR005119">
    <property type="entry name" value="LysR_subst-bd"/>
</dbReference>
<evidence type="ECO:0000256" key="2">
    <source>
        <dbReference type="ARBA" id="ARBA00023015"/>
    </source>
</evidence>
<evidence type="ECO:0000259" key="5">
    <source>
        <dbReference type="PROSITE" id="PS50931"/>
    </source>
</evidence>
<keyword evidence="3" id="KW-0238">DNA-binding</keyword>
<feature type="domain" description="HTH lysR-type" evidence="5">
    <location>
        <begin position="9"/>
        <end position="66"/>
    </location>
</feature>
<evidence type="ECO:0000256" key="1">
    <source>
        <dbReference type="ARBA" id="ARBA00009437"/>
    </source>
</evidence>
<protein>
    <submittedName>
        <fullName evidence="6">LysR family transcriptional regulator, glycine cleavage system transcriptional activator</fullName>
    </submittedName>
</protein>
<accession>A0A1I4EF38</accession>
<dbReference type="InterPro" id="IPR011991">
    <property type="entry name" value="ArsR-like_HTH"/>
</dbReference>
<keyword evidence="2" id="KW-0805">Transcription regulation</keyword>
<dbReference type="RefSeq" id="WP_093523072.1">
    <property type="nucleotide sequence ID" value="NZ_FOSK01000015.1"/>
</dbReference>
<dbReference type="Gene3D" id="3.40.190.10">
    <property type="entry name" value="Periplasmic binding protein-like II"/>
    <property type="match status" value="2"/>
</dbReference>
<dbReference type="InterPro" id="IPR036390">
    <property type="entry name" value="WH_DNA-bd_sf"/>
</dbReference>
<comment type="similarity">
    <text evidence="1">Belongs to the LysR transcriptional regulatory family.</text>
</comment>
<dbReference type="InterPro" id="IPR036388">
    <property type="entry name" value="WH-like_DNA-bd_sf"/>
</dbReference>
<proteinExistence type="inferred from homology"/>
<dbReference type="EMBL" id="FOSK01000015">
    <property type="protein sequence ID" value="SFL04374.1"/>
    <property type="molecule type" value="Genomic_DNA"/>
</dbReference>
<dbReference type="PRINTS" id="PR00039">
    <property type="entry name" value="HTHLYSR"/>
</dbReference>
<gene>
    <name evidence="6" type="ORF">SAMN04488518_11524</name>
</gene>